<dbReference type="PANTHER" id="PTHR12835:SF5">
    <property type="entry name" value="BIOTIN--PROTEIN LIGASE"/>
    <property type="match status" value="1"/>
</dbReference>
<dbReference type="Proteomes" id="UP000735302">
    <property type="component" value="Unassembled WGS sequence"/>
</dbReference>
<organism evidence="2 3">
    <name type="scientific">Plakobranchus ocellatus</name>
    <dbReference type="NCBI Taxonomy" id="259542"/>
    <lineage>
        <taxon>Eukaryota</taxon>
        <taxon>Metazoa</taxon>
        <taxon>Spiralia</taxon>
        <taxon>Lophotrochozoa</taxon>
        <taxon>Mollusca</taxon>
        <taxon>Gastropoda</taxon>
        <taxon>Heterobranchia</taxon>
        <taxon>Euthyneura</taxon>
        <taxon>Panpulmonata</taxon>
        <taxon>Sacoglossa</taxon>
        <taxon>Placobranchoidea</taxon>
        <taxon>Plakobranchidae</taxon>
        <taxon>Plakobranchus</taxon>
    </lineage>
</organism>
<feature type="domain" description="Biotin-protein ligase N-terminal" evidence="1">
    <location>
        <begin position="304"/>
        <end position="378"/>
    </location>
</feature>
<dbReference type="CDD" id="cd03144">
    <property type="entry name" value="GATase1_ScBLP_like"/>
    <property type="match status" value="1"/>
</dbReference>
<dbReference type="GO" id="GO:0005737">
    <property type="term" value="C:cytoplasm"/>
    <property type="evidence" value="ECO:0007669"/>
    <property type="project" value="TreeGrafter"/>
</dbReference>
<accession>A0AAV4AZN9</accession>
<gene>
    <name evidence="2" type="ORF">PoB_003926200</name>
</gene>
<feature type="domain" description="Biotin-protein ligase N-terminal" evidence="1">
    <location>
        <begin position="25"/>
        <end position="185"/>
    </location>
</feature>
<dbReference type="InterPro" id="IPR029062">
    <property type="entry name" value="Class_I_gatase-like"/>
</dbReference>
<dbReference type="AlphaFoldDB" id="A0AAV4AZN9"/>
<evidence type="ECO:0000259" key="1">
    <source>
        <dbReference type="Pfam" id="PF09825"/>
    </source>
</evidence>
<dbReference type="GO" id="GO:0004077">
    <property type="term" value="F:biotin--[biotin carboxyl-carrier protein] ligase activity"/>
    <property type="evidence" value="ECO:0007669"/>
    <property type="project" value="TreeGrafter"/>
</dbReference>
<dbReference type="PANTHER" id="PTHR12835">
    <property type="entry name" value="BIOTIN PROTEIN LIGASE"/>
    <property type="match status" value="1"/>
</dbReference>
<evidence type="ECO:0000313" key="3">
    <source>
        <dbReference type="Proteomes" id="UP000735302"/>
    </source>
</evidence>
<evidence type="ECO:0000313" key="2">
    <source>
        <dbReference type="EMBL" id="GFO12757.1"/>
    </source>
</evidence>
<keyword evidence="3" id="KW-1185">Reference proteome</keyword>
<name>A0AAV4AZN9_9GAST</name>
<keyword evidence="2" id="KW-0436">Ligase</keyword>
<comment type="caution">
    <text evidence="2">The sequence shown here is derived from an EMBL/GenBank/DDBJ whole genome shotgun (WGS) entry which is preliminary data.</text>
</comment>
<dbReference type="SUPFAM" id="SSF52317">
    <property type="entry name" value="Class I glutamine amidotransferase-like"/>
    <property type="match status" value="1"/>
</dbReference>
<protein>
    <submittedName>
        <fullName evidence="2">Biotin--protein ligase</fullName>
    </submittedName>
</protein>
<dbReference type="InterPro" id="IPR019197">
    <property type="entry name" value="Biotin-prot_ligase_N"/>
</dbReference>
<reference evidence="2 3" key="1">
    <citation type="journal article" date="2021" name="Elife">
        <title>Chloroplast acquisition without the gene transfer in kleptoplastic sea slugs, Plakobranchus ocellatus.</title>
        <authorList>
            <person name="Maeda T."/>
            <person name="Takahashi S."/>
            <person name="Yoshida T."/>
            <person name="Shimamura S."/>
            <person name="Takaki Y."/>
            <person name="Nagai Y."/>
            <person name="Toyoda A."/>
            <person name="Suzuki Y."/>
            <person name="Arimoto A."/>
            <person name="Ishii H."/>
            <person name="Satoh N."/>
            <person name="Nishiyama T."/>
            <person name="Hasebe M."/>
            <person name="Maruyama T."/>
            <person name="Minagawa J."/>
            <person name="Obokata J."/>
            <person name="Shigenobu S."/>
        </authorList>
    </citation>
    <scope>NUCLEOTIDE SEQUENCE [LARGE SCALE GENOMIC DNA]</scope>
</reference>
<sequence>MPLKESQDSHQSNHGLDTQRTKSYILVYKGEGSGKDSRKHFYAALKQVVDPTYHCVDYITPEQIKEGSWMKNCHAIAFGGGYDLGFIKALGKNGTKIIREFVQQGGAYLGICAGAYWASDYIEFDKGGPLQVVGERFLKFYPGKCIGPAYPGFQYNSKKGVHAVPVLYKGCSLFMSYLHGGGFFTLPPEHGSPLGCQTEMEQRESEPSFVNEESVFLEKDVHKCKGSSCNDSDGCSYNPLSQEKGSNIYIIPKNALNGISQSNQLLSLTNHQLSTHTTHPILHRSQSVDSNSHSNDEQVSFKTLATFTSLEQCPSAVVHCQVGKGTAILCGVHLEFPVALLDHENLDLKPVLPQLQESEATRHQVFTDILQQLRVRVKPPEPCL</sequence>
<dbReference type="EMBL" id="BLXT01004458">
    <property type="protein sequence ID" value="GFO12757.1"/>
    <property type="molecule type" value="Genomic_DNA"/>
</dbReference>
<proteinExistence type="predicted"/>
<dbReference type="Gene3D" id="3.40.50.880">
    <property type="match status" value="1"/>
</dbReference>
<dbReference type="Pfam" id="PF09825">
    <property type="entry name" value="BPL_N"/>
    <property type="match status" value="2"/>
</dbReference>